<gene>
    <name evidence="1" type="ordered locus">Pcar_2705</name>
</gene>
<evidence type="ECO:0000313" key="2">
    <source>
        <dbReference type="Proteomes" id="UP000002534"/>
    </source>
</evidence>
<dbReference type="STRING" id="338963.Pcar_2705"/>
<accession>Q3A116</accession>
<name>Q3A116_SYNC1</name>
<dbReference type="AlphaFoldDB" id="Q3A116"/>
<dbReference type="KEGG" id="pca:Pcar_2705"/>
<dbReference type="EMBL" id="CP000142">
    <property type="protein sequence ID" value="ABA89941.1"/>
    <property type="molecule type" value="Genomic_DNA"/>
</dbReference>
<protein>
    <submittedName>
        <fullName evidence="1">Uncharacterized protein</fullName>
    </submittedName>
</protein>
<proteinExistence type="predicted"/>
<sequence length="306" mass="34287">MTLVGNCCIKSINVMLRDLGESFYACSFRSVPLLSLKTSVEEKPLRKGILCLCLSMLLPTTFAAAQTVTKKPALDRNVVRPALAEKIDRQLRPWLTMEVNDFRTLWNGRPMYLYTLNNRSREASGQLEVTTSYAGDIDGPWEDSHVLGHRSIPPGSSQGPVIQTFPRGTRWIRVEIRQDLEPGKPLVFAKKFAARYAAPKIRSVRRRIAPDKVGSKLVVVIENPTPQDFRDDCSVQWRFSDTLQGMDSACVHKKPLVIPASATVSQLLPVTDDASKPYLTVTIKGLYDTIAVKRFKQVGRVFTPIK</sequence>
<keyword evidence="2" id="KW-1185">Reference proteome</keyword>
<dbReference type="HOGENOM" id="CLU_908665_0_0_7"/>
<reference evidence="2" key="1">
    <citation type="submission" date="2005-10" db="EMBL/GenBank/DDBJ databases">
        <title>Complete sequence of Pelobacter carbinolicus DSM 2380.</title>
        <authorList>
            <person name="Copeland A."/>
            <person name="Lucas S."/>
            <person name="Lapidus A."/>
            <person name="Barry K."/>
            <person name="Detter J.C."/>
            <person name="Glavina T."/>
            <person name="Hammon N."/>
            <person name="Israni S."/>
            <person name="Pitluck S."/>
            <person name="Chertkov O."/>
            <person name="Schmutz J."/>
            <person name="Larimer F."/>
            <person name="Land M."/>
            <person name="Kyrpides N."/>
            <person name="Ivanova N."/>
            <person name="Richardson P."/>
        </authorList>
    </citation>
    <scope>NUCLEOTIDE SEQUENCE [LARGE SCALE GENOMIC DNA]</scope>
    <source>
        <strain evidence="2">DSM 2380 / NBRC 103641 / GraBd1</strain>
    </source>
</reference>
<evidence type="ECO:0000313" key="1">
    <source>
        <dbReference type="EMBL" id="ABA89941.1"/>
    </source>
</evidence>
<organism evidence="1 2">
    <name type="scientific">Syntrophotalea carbinolica (strain DSM 2380 / NBRC 103641 / GraBd1)</name>
    <name type="common">Pelobacter carbinolicus</name>
    <dbReference type="NCBI Taxonomy" id="338963"/>
    <lineage>
        <taxon>Bacteria</taxon>
        <taxon>Pseudomonadati</taxon>
        <taxon>Thermodesulfobacteriota</taxon>
        <taxon>Desulfuromonadia</taxon>
        <taxon>Desulfuromonadales</taxon>
        <taxon>Syntrophotaleaceae</taxon>
        <taxon>Syntrophotalea</taxon>
    </lineage>
</organism>
<dbReference type="Proteomes" id="UP000002534">
    <property type="component" value="Chromosome"/>
</dbReference>
<reference evidence="1 2" key="2">
    <citation type="journal article" date="2012" name="BMC Genomics">
        <title>The genome of Pelobacter carbinolicus reveals surprising metabolic capabilities and physiological features.</title>
        <authorList>
            <person name="Aklujkar M."/>
            <person name="Haveman S.A."/>
            <person name="Didonato R.Jr."/>
            <person name="Chertkov O."/>
            <person name="Han C.S."/>
            <person name="Land M.L."/>
            <person name="Brown P."/>
            <person name="Lovley D.R."/>
        </authorList>
    </citation>
    <scope>NUCLEOTIDE SEQUENCE [LARGE SCALE GENOMIC DNA]</scope>
    <source>
        <strain evidence="2">DSM 2380 / NBRC 103641 / GraBd1</strain>
    </source>
</reference>